<dbReference type="InterPro" id="IPR017825">
    <property type="entry name" value="Lycopene_cyclase_dom"/>
</dbReference>
<reference evidence="10" key="1">
    <citation type="journal article" date="2019" name="Int. J. Syst. Evol. Microbiol.">
        <title>The Global Catalogue of Microorganisms (GCM) 10K type strain sequencing project: providing services to taxonomists for standard genome sequencing and annotation.</title>
        <authorList>
            <consortium name="The Broad Institute Genomics Platform"/>
            <consortium name="The Broad Institute Genome Sequencing Center for Infectious Disease"/>
            <person name="Wu L."/>
            <person name="Ma J."/>
        </authorList>
    </citation>
    <scope>NUCLEOTIDE SEQUENCE [LARGE SCALE GENOMIC DNA]</scope>
    <source>
        <strain evidence="10">CGMCC 1.15772</strain>
    </source>
</reference>
<protein>
    <submittedName>
        <fullName evidence="9">Lycopene cyclase domain-containing protein</fullName>
    </submittedName>
</protein>
<keyword evidence="10" id="KW-1185">Reference proteome</keyword>
<sequence length="110" mass="11578">MPGTYLLALLLSAAGVALLDVRHRLAARRSPWRAAVAVAAGSTVLLAADAVAISRGIFVRGDSAMLIGIDLAPHLPLEEPLFVAFLSYLALVVWCALDRVLSERAAGEKS</sequence>
<keyword evidence="6 8" id="KW-0472">Membrane</keyword>
<feature type="transmembrane region" description="Helical" evidence="8">
    <location>
        <begin position="81"/>
        <end position="101"/>
    </location>
</feature>
<feature type="transmembrane region" description="Helical" evidence="8">
    <location>
        <begin position="34"/>
        <end position="58"/>
    </location>
</feature>
<feature type="transmembrane region" description="Helical" evidence="8">
    <location>
        <begin position="6"/>
        <end position="22"/>
    </location>
</feature>
<comment type="pathway">
    <text evidence="2">Carotenoid biosynthesis.</text>
</comment>
<keyword evidence="7" id="KW-0413">Isomerase</keyword>
<comment type="subcellular location">
    <subcellularLocation>
        <location evidence="1">Membrane</location>
        <topology evidence="1">Multi-pass membrane protein</topology>
    </subcellularLocation>
</comment>
<keyword evidence="3 8" id="KW-0812">Transmembrane</keyword>
<name>A0ABW2HF49_9MICO</name>
<dbReference type="EMBL" id="JBHTBE010000001">
    <property type="protein sequence ID" value="MFC7268593.1"/>
    <property type="molecule type" value="Genomic_DNA"/>
</dbReference>
<evidence type="ECO:0000256" key="3">
    <source>
        <dbReference type="ARBA" id="ARBA00022692"/>
    </source>
</evidence>
<evidence type="ECO:0000256" key="6">
    <source>
        <dbReference type="ARBA" id="ARBA00023136"/>
    </source>
</evidence>
<evidence type="ECO:0000256" key="8">
    <source>
        <dbReference type="SAM" id="Phobius"/>
    </source>
</evidence>
<evidence type="ECO:0000256" key="4">
    <source>
        <dbReference type="ARBA" id="ARBA00022746"/>
    </source>
</evidence>
<evidence type="ECO:0000256" key="2">
    <source>
        <dbReference type="ARBA" id="ARBA00004829"/>
    </source>
</evidence>
<accession>A0ABW2HF49</accession>
<keyword evidence="5 8" id="KW-1133">Transmembrane helix</keyword>
<evidence type="ECO:0000313" key="10">
    <source>
        <dbReference type="Proteomes" id="UP001596507"/>
    </source>
</evidence>
<keyword evidence="4" id="KW-0125">Carotenoid biosynthesis</keyword>
<evidence type="ECO:0000313" key="9">
    <source>
        <dbReference type="EMBL" id="MFC7268593.1"/>
    </source>
</evidence>
<gene>
    <name evidence="9" type="ORF">ACFQRL_06460</name>
</gene>
<evidence type="ECO:0000256" key="7">
    <source>
        <dbReference type="ARBA" id="ARBA00023235"/>
    </source>
</evidence>
<comment type="caution">
    <text evidence="9">The sequence shown here is derived from an EMBL/GenBank/DDBJ whole genome shotgun (WGS) entry which is preliminary data.</text>
</comment>
<dbReference type="Proteomes" id="UP001596507">
    <property type="component" value="Unassembled WGS sequence"/>
</dbReference>
<evidence type="ECO:0000256" key="1">
    <source>
        <dbReference type="ARBA" id="ARBA00004141"/>
    </source>
</evidence>
<evidence type="ECO:0000256" key="5">
    <source>
        <dbReference type="ARBA" id="ARBA00022989"/>
    </source>
</evidence>
<organism evidence="9 10">
    <name type="scientific">Microbacterium fluvii</name>
    <dbReference type="NCBI Taxonomy" id="415215"/>
    <lineage>
        <taxon>Bacteria</taxon>
        <taxon>Bacillati</taxon>
        <taxon>Actinomycetota</taxon>
        <taxon>Actinomycetes</taxon>
        <taxon>Micrococcales</taxon>
        <taxon>Microbacteriaceae</taxon>
        <taxon>Microbacterium</taxon>
    </lineage>
</organism>
<dbReference type="RefSeq" id="WP_262873483.1">
    <property type="nucleotide sequence ID" value="NZ_BAABKW010000002.1"/>
</dbReference>
<proteinExistence type="predicted"/>
<dbReference type="NCBIfam" id="TIGR03462">
    <property type="entry name" value="CarR_dom_SF"/>
    <property type="match status" value="1"/>
</dbReference>